<evidence type="ECO:0000313" key="2">
    <source>
        <dbReference type="EMBL" id="THU42014.1"/>
    </source>
</evidence>
<dbReference type="AlphaFoldDB" id="A0A4S8I429"/>
<accession>A0A4S8I429</accession>
<reference evidence="2 3" key="1">
    <citation type="submission" date="2019-04" db="EMBL/GenBank/DDBJ databases">
        <title>Niastella caeni sp. nov., isolated from activated sludge.</title>
        <authorList>
            <person name="Sheng M."/>
        </authorList>
    </citation>
    <scope>NUCLEOTIDE SEQUENCE [LARGE SCALE GENOMIC DNA]</scope>
    <source>
        <strain evidence="2 3">HX-2-15</strain>
    </source>
</reference>
<dbReference type="OrthoDB" id="665720at2"/>
<sequence length="292" mass="32205">MIVVSLSVNAQVVFKTEYLGQSGYRVSDGETNERVGNSKGSAMVYQGGVNIPLSVKLNDNNRPTRWSLNMGGAYVKLNNKDFTDPLVIDEILNFGVSLNHLRPLNDKWSMMAFVGGGIYMPGTNFSKMGIENILGSAGVIFIRHLRPNLDLGGGLAINNSFGIPMLFPAVYLNWKTHGKYTVKVSMIRGLEVSAGYDVNKNLGLYLIAEMNGQAALLEQDGKKKIFSHAYLVTGFRPEIKLGNKLSIPVTVGLNAWRPAGITDRKLKSMFQKNKEYYFQASLYASMGLKMGF</sequence>
<dbReference type="EMBL" id="STFF01000001">
    <property type="protein sequence ID" value="THU42014.1"/>
    <property type="molecule type" value="Genomic_DNA"/>
</dbReference>
<name>A0A4S8I429_9BACT</name>
<comment type="caution">
    <text evidence="2">The sequence shown here is derived from an EMBL/GenBank/DDBJ whole genome shotgun (WGS) entry which is preliminary data.</text>
</comment>
<keyword evidence="2" id="KW-0418">Kinase</keyword>
<evidence type="ECO:0000313" key="3">
    <source>
        <dbReference type="Proteomes" id="UP000306918"/>
    </source>
</evidence>
<feature type="domain" description="DUF6268" evidence="1">
    <location>
        <begin position="7"/>
        <end position="290"/>
    </location>
</feature>
<keyword evidence="2" id="KW-0808">Transferase</keyword>
<dbReference type="Proteomes" id="UP000306918">
    <property type="component" value="Unassembled WGS sequence"/>
</dbReference>
<dbReference type="GO" id="GO:0016301">
    <property type="term" value="F:kinase activity"/>
    <property type="evidence" value="ECO:0007669"/>
    <property type="project" value="UniProtKB-KW"/>
</dbReference>
<proteinExistence type="predicted"/>
<gene>
    <name evidence="2" type="ORF">FAM09_02450</name>
</gene>
<dbReference type="Pfam" id="PF19783">
    <property type="entry name" value="DUF6268"/>
    <property type="match status" value="1"/>
</dbReference>
<protein>
    <submittedName>
        <fullName evidence="2">Histidine kinase</fullName>
    </submittedName>
</protein>
<evidence type="ECO:0000259" key="1">
    <source>
        <dbReference type="Pfam" id="PF19783"/>
    </source>
</evidence>
<dbReference type="InterPro" id="IPR046235">
    <property type="entry name" value="DUF6268"/>
</dbReference>
<organism evidence="2 3">
    <name type="scientific">Niastella caeni</name>
    <dbReference type="NCBI Taxonomy" id="2569763"/>
    <lineage>
        <taxon>Bacteria</taxon>
        <taxon>Pseudomonadati</taxon>
        <taxon>Bacteroidota</taxon>
        <taxon>Chitinophagia</taxon>
        <taxon>Chitinophagales</taxon>
        <taxon>Chitinophagaceae</taxon>
        <taxon>Niastella</taxon>
    </lineage>
</organism>
<keyword evidence="3" id="KW-1185">Reference proteome</keyword>